<proteinExistence type="predicted"/>
<organism evidence="2 3">
    <name type="scientific">Bartonella choladocola</name>
    <dbReference type="NCBI Taxonomy" id="2750995"/>
    <lineage>
        <taxon>Bacteria</taxon>
        <taxon>Pseudomonadati</taxon>
        <taxon>Pseudomonadota</taxon>
        <taxon>Alphaproteobacteria</taxon>
        <taxon>Hyphomicrobiales</taxon>
        <taxon>Bartonellaceae</taxon>
        <taxon>Bartonella</taxon>
    </lineage>
</organism>
<feature type="region of interest" description="Disordered" evidence="1">
    <location>
        <begin position="45"/>
        <end position="67"/>
    </location>
</feature>
<keyword evidence="3" id="KW-1185">Reference proteome</keyword>
<feature type="region of interest" description="Disordered" evidence="1">
    <location>
        <begin position="1"/>
        <end position="27"/>
    </location>
</feature>
<dbReference type="EMBL" id="CP015625">
    <property type="protein sequence ID" value="AQT47416.1"/>
    <property type="molecule type" value="Genomic_DNA"/>
</dbReference>
<evidence type="ECO:0000313" key="2">
    <source>
        <dbReference type="EMBL" id="AQT47416.1"/>
    </source>
</evidence>
<protein>
    <submittedName>
        <fullName evidence="2">Uncharacterized protein</fullName>
    </submittedName>
</protein>
<accession>A0A1U9MHT5</accession>
<dbReference type="RefSeq" id="WP_077992373.1">
    <property type="nucleotide sequence ID" value="NZ_CP015625.1"/>
</dbReference>
<evidence type="ECO:0000256" key="1">
    <source>
        <dbReference type="SAM" id="MobiDB-lite"/>
    </source>
</evidence>
<dbReference type="KEGG" id="bapi:BBC0122_013050"/>
<sequence>MIRHSYQRKSAVTREENNQELESFTTKERQNLKIAGKDLLGKHRKTGVKSEIKGANPDQIRSTLPDS</sequence>
<evidence type="ECO:0000313" key="3">
    <source>
        <dbReference type="Proteomes" id="UP000189632"/>
    </source>
</evidence>
<name>A0A1U9MHT5_9HYPH</name>
<dbReference type="AlphaFoldDB" id="A0A1U9MHT5"/>
<gene>
    <name evidence="2" type="ORF">BBC0122_013050</name>
</gene>
<dbReference type="Proteomes" id="UP000189632">
    <property type="component" value="Chromosome"/>
</dbReference>
<reference evidence="2 3" key="1">
    <citation type="submission" date="2016-11" db="EMBL/GenBank/DDBJ databases">
        <title>Comparative genomics of Bartonella apis.</title>
        <authorList>
            <person name="Engel P."/>
        </authorList>
    </citation>
    <scope>NUCLEOTIDE SEQUENCE [LARGE SCALE GENOMIC DNA]</scope>
    <source>
        <strain evidence="2 3">BBC0122</strain>
    </source>
</reference>